<sequence>MRRHTPCISPPYIVCFSIFAPFICFYHLAFGRLADMDRAESSSHNSVGRKRHPSLPNPPPRVNPYVAAQNRRVRLELMVQKGKR</sequence>
<keyword evidence="2" id="KW-1133">Transmembrane helix</keyword>
<keyword evidence="4" id="KW-1185">Reference proteome</keyword>
<feature type="region of interest" description="Disordered" evidence="1">
    <location>
        <begin position="40"/>
        <end position="63"/>
    </location>
</feature>
<keyword evidence="2" id="KW-0812">Transmembrane</keyword>
<organism evidence="3 4">
    <name type="scientific">Triticum urartu</name>
    <name type="common">Red wild einkorn</name>
    <name type="synonym">Crithodium urartu</name>
    <dbReference type="NCBI Taxonomy" id="4572"/>
    <lineage>
        <taxon>Eukaryota</taxon>
        <taxon>Viridiplantae</taxon>
        <taxon>Streptophyta</taxon>
        <taxon>Embryophyta</taxon>
        <taxon>Tracheophyta</taxon>
        <taxon>Spermatophyta</taxon>
        <taxon>Magnoliopsida</taxon>
        <taxon>Liliopsida</taxon>
        <taxon>Poales</taxon>
        <taxon>Poaceae</taxon>
        <taxon>BOP clade</taxon>
        <taxon>Pooideae</taxon>
        <taxon>Triticodae</taxon>
        <taxon>Triticeae</taxon>
        <taxon>Triticinae</taxon>
        <taxon>Triticum</taxon>
    </lineage>
</organism>
<dbReference type="AlphaFoldDB" id="A0A8R7RAY7"/>
<evidence type="ECO:0000256" key="2">
    <source>
        <dbReference type="SAM" id="Phobius"/>
    </source>
</evidence>
<dbReference type="Gramene" id="TuG1812G0700005676.01.T02">
    <property type="protein sequence ID" value="TuG1812G0700005676.01.T02.cds276771"/>
    <property type="gene ID" value="TuG1812G0700005676.01"/>
</dbReference>
<dbReference type="Proteomes" id="UP000015106">
    <property type="component" value="Chromosome 7"/>
</dbReference>
<reference evidence="3" key="2">
    <citation type="submission" date="2018-03" db="EMBL/GenBank/DDBJ databases">
        <title>The Triticum urartu genome reveals the dynamic nature of wheat genome evolution.</title>
        <authorList>
            <person name="Ling H."/>
            <person name="Ma B."/>
            <person name="Shi X."/>
            <person name="Liu H."/>
            <person name="Dong L."/>
            <person name="Sun H."/>
            <person name="Cao Y."/>
            <person name="Gao Q."/>
            <person name="Zheng S."/>
            <person name="Li Y."/>
            <person name="Yu Y."/>
            <person name="Du H."/>
            <person name="Qi M."/>
            <person name="Li Y."/>
            <person name="Yu H."/>
            <person name="Cui Y."/>
            <person name="Wang N."/>
            <person name="Chen C."/>
            <person name="Wu H."/>
            <person name="Zhao Y."/>
            <person name="Zhang J."/>
            <person name="Li Y."/>
            <person name="Zhou W."/>
            <person name="Zhang B."/>
            <person name="Hu W."/>
            <person name="Eijk M."/>
            <person name="Tang J."/>
            <person name="Witsenboer H."/>
            <person name="Zhao S."/>
            <person name="Li Z."/>
            <person name="Zhang A."/>
            <person name="Wang D."/>
            <person name="Liang C."/>
        </authorList>
    </citation>
    <scope>NUCLEOTIDE SEQUENCE [LARGE SCALE GENOMIC DNA]</scope>
    <source>
        <strain evidence="3">cv. G1812</strain>
    </source>
</reference>
<reference evidence="4" key="1">
    <citation type="journal article" date="2013" name="Nature">
        <title>Draft genome of the wheat A-genome progenitor Triticum urartu.</title>
        <authorList>
            <person name="Ling H.Q."/>
            <person name="Zhao S."/>
            <person name="Liu D."/>
            <person name="Wang J."/>
            <person name="Sun H."/>
            <person name="Zhang C."/>
            <person name="Fan H."/>
            <person name="Li D."/>
            <person name="Dong L."/>
            <person name="Tao Y."/>
            <person name="Gao C."/>
            <person name="Wu H."/>
            <person name="Li Y."/>
            <person name="Cui Y."/>
            <person name="Guo X."/>
            <person name="Zheng S."/>
            <person name="Wang B."/>
            <person name="Yu K."/>
            <person name="Liang Q."/>
            <person name="Yang W."/>
            <person name="Lou X."/>
            <person name="Chen J."/>
            <person name="Feng M."/>
            <person name="Jian J."/>
            <person name="Zhang X."/>
            <person name="Luo G."/>
            <person name="Jiang Y."/>
            <person name="Liu J."/>
            <person name="Wang Z."/>
            <person name="Sha Y."/>
            <person name="Zhang B."/>
            <person name="Wu H."/>
            <person name="Tang D."/>
            <person name="Shen Q."/>
            <person name="Xue P."/>
            <person name="Zou S."/>
            <person name="Wang X."/>
            <person name="Liu X."/>
            <person name="Wang F."/>
            <person name="Yang Y."/>
            <person name="An X."/>
            <person name="Dong Z."/>
            <person name="Zhang K."/>
            <person name="Zhang X."/>
            <person name="Luo M.C."/>
            <person name="Dvorak J."/>
            <person name="Tong Y."/>
            <person name="Wang J."/>
            <person name="Yang H."/>
            <person name="Li Z."/>
            <person name="Wang D."/>
            <person name="Zhang A."/>
            <person name="Wang J."/>
        </authorList>
    </citation>
    <scope>NUCLEOTIDE SEQUENCE</scope>
    <source>
        <strain evidence="4">cv. G1812</strain>
    </source>
</reference>
<evidence type="ECO:0000256" key="1">
    <source>
        <dbReference type="SAM" id="MobiDB-lite"/>
    </source>
</evidence>
<name>A0A8R7RAY7_TRIUA</name>
<evidence type="ECO:0000313" key="3">
    <source>
        <dbReference type="EnsemblPlants" id="TuG1812G0700005676.01.T02.cds276771"/>
    </source>
</evidence>
<protein>
    <submittedName>
        <fullName evidence="3">Uncharacterized protein</fullName>
    </submittedName>
</protein>
<keyword evidence="2" id="KW-0472">Membrane</keyword>
<reference evidence="3" key="3">
    <citation type="submission" date="2022-06" db="UniProtKB">
        <authorList>
            <consortium name="EnsemblPlants"/>
        </authorList>
    </citation>
    <scope>IDENTIFICATION</scope>
</reference>
<accession>A0A8R7RAY7</accession>
<proteinExistence type="predicted"/>
<feature type="transmembrane region" description="Helical" evidence="2">
    <location>
        <begin position="12"/>
        <end position="30"/>
    </location>
</feature>
<evidence type="ECO:0000313" key="4">
    <source>
        <dbReference type="Proteomes" id="UP000015106"/>
    </source>
</evidence>
<dbReference type="EnsemblPlants" id="TuG1812G0700005676.01.T02">
    <property type="protein sequence ID" value="TuG1812G0700005676.01.T02.cds276771"/>
    <property type="gene ID" value="TuG1812G0700005676.01"/>
</dbReference>